<dbReference type="Gene3D" id="3.40.50.300">
    <property type="entry name" value="P-loop containing nucleotide triphosphate hydrolases"/>
    <property type="match status" value="1"/>
</dbReference>
<dbReference type="InterPro" id="IPR003439">
    <property type="entry name" value="ABC_transporter-like_ATP-bd"/>
</dbReference>
<dbReference type="GO" id="GO:0016887">
    <property type="term" value="F:ATP hydrolysis activity"/>
    <property type="evidence" value="ECO:0007669"/>
    <property type="project" value="InterPro"/>
</dbReference>
<dbReference type="PANTHER" id="PTHR42939">
    <property type="entry name" value="ABC TRANSPORTER ATP-BINDING PROTEIN ALBC-RELATED"/>
    <property type="match status" value="1"/>
</dbReference>
<evidence type="ECO:0000256" key="1">
    <source>
        <dbReference type="ARBA" id="ARBA00022448"/>
    </source>
</evidence>
<name>A0A553V0J9_9HELI</name>
<dbReference type="InterPro" id="IPR027417">
    <property type="entry name" value="P-loop_NTPase"/>
</dbReference>
<evidence type="ECO:0000256" key="3">
    <source>
        <dbReference type="ARBA" id="ARBA00022840"/>
    </source>
</evidence>
<organism evidence="5 6">
    <name type="scientific">Helicobacter mehlei</name>
    <dbReference type="NCBI Taxonomy" id="2316080"/>
    <lineage>
        <taxon>Bacteria</taxon>
        <taxon>Pseudomonadati</taxon>
        <taxon>Campylobacterota</taxon>
        <taxon>Epsilonproteobacteria</taxon>
        <taxon>Campylobacterales</taxon>
        <taxon>Helicobacteraceae</taxon>
        <taxon>Helicobacter</taxon>
    </lineage>
</organism>
<evidence type="ECO:0000259" key="4">
    <source>
        <dbReference type="PROSITE" id="PS50893"/>
    </source>
</evidence>
<evidence type="ECO:0000313" key="6">
    <source>
        <dbReference type="Proteomes" id="UP000319322"/>
    </source>
</evidence>
<gene>
    <name evidence="5" type="ORF">FNE76_03045</name>
</gene>
<keyword evidence="6" id="KW-1185">Reference proteome</keyword>
<dbReference type="SUPFAM" id="SSF52540">
    <property type="entry name" value="P-loop containing nucleoside triphosphate hydrolases"/>
    <property type="match status" value="1"/>
</dbReference>
<dbReference type="AlphaFoldDB" id="A0A553V0J9"/>
<dbReference type="Proteomes" id="UP000319322">
    <property type="component" value="Unassembled WGS sequence"/>
</dbReference>
<keyword evidence="2" id="KW-0547">Nucleotide-binding</keyword>
<evidence type="ECO:0000313" key="5">
    <source>
        <dbReference type="EMBL" id="TSA85741.1"/>
    </source>
</evidence>
<feature type="domain" description="ABC transporter" evidence="4">
    <location>
        <begin position="2"/>
        <end position="224"/>
    </location>
</feature>
<dbReference type="EMBL" id="VKGC01000005">
    <property type="protein sequence ID" value="TSA85741.1"/>
    <property type="molecule type" value="Genomic_DNA"/>
</dbReference>
<dbReference type="RefSeq" id="WP_120948028.1">
    <property type="nucleotide sequence ID" value="NZ_QXQP01000011.1"/>
</dbReference>
<comment type="caution">
    <text evidence="5">The sequence shown here is derived from an EMBL/GenBank/DDBJ whole genome shotgun (WGS) entry which is preliminary data.</text>
</comment>
<sequence>MISIENLSKFYGHHVALNGVHLQIPNAQTIGLLGPNGAGKTTLIKILTGMLKNYQGQVRIDNYPIGIETKKITAYLPDQDCYPQSYKALQMLQLYKDFFSDFDHQKALELLDRFQIPLKQPFKALSKGTKEKLQLLLTLSRRARLFIFDEPLGGVDPIARQEILDLIIAECQDNATILLSTHLVLDVQDHLDWAIFIKQGKIIAFDRVATLKGEYGSLERAYKEYLK</sequence>
<keyword evidence="1" id="KW-0813">Transport</keyword>
<dbReference type="InterPro" id="IPR003593">
    <property type="entry name" value="AAA+_ATPase"/>
</dbReference>
<dbReference type="PANTHER" id="PTHR42939:SF1">
    <property type="entry name" value="ABC TRANSPORTER ATP-BINDING PROTEIN ALBC-RELATED"/>
    <property type="match status" value="1"/>
</dbReference>
<reference evidence="5 6" key="1">
    <citation type="submission" date="2019-07" db="EMBL/GenBank/DDBJ databases">
        <title>Helicobacter labacensis sp. nov., Helicobacter mehlei sp. nov. and Helicobacter vulpis sp. nov., isolated from gastric mucosa of red fox (Vulpis vulpis).</title>
        <authorList>
            <person name="Kusar D."/>
            <person name="Gruntar I."/>
            <person name="Pate M."/>
            <person name="Zajc U."/>
            <person name="Ocepek M."/>
        </authorList>
    </citation>
    <scope>NUCLEOTIDE SEQUENCE [LARGE SCALE GENOMIC DNA]</scope>
    <source>
        <strain evidence="5 6">L8b</strain>
    </source>
</reference>
<dbReference type="Pfam" id="PF00005">
    <property type="entry name" value="ABC_tran"/>
    <property type="match status" value="1"/>
</dbReference>
<dbReference type="InterPro" id="IPR051782">
    <property type="entry name" value="ABC_Transporter_VariousFunc"/>
</dbReference>
<dbReference type="GO" id="GO:0005524">
    <property type="term" value="F:ATP binding"/>
    <property type="evidence" value="ECO:0007669"/>
    <property type="project" value="UniProtKB-KW"/>
</dbReference>
<accession>A0A553V0J9</accession>
<proteinExistence type="predicted"/>
<dbReference type="OrthoDB" id="9778870at2"/>
<dbReference type="CDD" id="cd03230">
    <property type="entry name" value="ABC_DR_subfamily_A"/>
    <property type="match status" value="1"/>
</dbReference>
<keyword evidence="3 5" id="KW-0067">ATP-binding</keyword>
<dbReference type="SMART" id="SM00382">
    <property type="entry name" value="AAA"/>
    <property type="match status" value="1"/>
</dbReference>
<protein>
    <submittedName>
        <fullName evidence="5">ABC transporter ATP-binding protein</fullName>
    </submittedName>
</protein>
<reference evidence="5 6" key="3">
    <citation type="submission" date="2019-07" db="EMBL/GenBank/DDBJ databases">
        <authorList>
            <person name="Papic B."/>
        </authorList>
    </citation>
    <scope>NUCLEOTIDE SEQUENCE [LARGE SCALE GENOMIC DNA]</scope>
    <source>
        <strain evidence="5 6">L8b</strain>
    </source>
</reference>
<dbReference type="PROSITE" id="PS50893">
    <property type="entry name" value="ABC_TRANSPORTER_2"/>
    <property type="match status" value="1"/>
</dbReference>
<reference evidence="6" key="2">
    <citation type="submission" date="2019-07" db="EMBL/GenBank/DDBJ databases">
        <title>Helicobacter labacensis sp. nov., Helicobacter mehlei sp. nov. and Helicobacter vulpis sp. nov., isolated from gastric mucosa of red fox (Vulpis vulpis).</title>
        <authorList>
            <person name="Papic B."/>
        </authorList>
    </citation>
    <scope>NUCLEOTIDE SEQUENCE [LARGE SCALE GENOMIC DNA]</scope>
    <source>
        <strain evidence="6">L8b</strain>
    </source>
</reference>
<evidence type="ECO:0000256" key="2">
    <source>
        <dbReference type="ARBA" id="ARBA00022741"/>
    </source>
</evidence>